<organism evidence="3 4">
    <name type="scientific">Sphingomonas oleivorans</name>
    <dbReference type="NCBI Taxonomy" id="1735121"/>
    <lineage>
        <taxon>Bacteria</taxon>
        <taxon>Pseudomonadati</taxon>
        <taxon>Pseudomonadota</taxon>
        <taxon>Alphaproteobacteria</taxon>
        <taxon>Sphingomonadales</taxon>
        <taxon>Sphingomonadaceae</taxon>
        <taxon>Sphingomonas</taxon>
    </lineage>
</organism>
<dbReference type="InterPro" id="IPR027417">
    <property type="entry name" value="P-loop_NTPase"/>
</dbReference>
<dbReference type="AlphaFoldDB" id="A0A2T5FYZ3"/>
<evidence type="ECO:0000313" key="3">
    <source>
        <dbReference type="EMBL" id="PTQ11793.1"/>
    </source>
</evidence>
<dbReference type="PANTHER" id="PTHR34301:SF8">
    <property type="entry name" value="ATPASE DOMAIN-CONTAINING PROTEIN"/>
    <property type="match status" value="1"/>
</dbReference>
<sequence>MRSYFDRALAPLRRQMLVHFGITVGNYVHMFSEERSLARIPEIFGQMFRWLEGDRPDPVRIPQWHGESSVRESPAMPPVSAAGQNGTAIPPPLPKPGTAADPRRSAVLSAFNATRPVDRRKDLHGRDDKLELLFDAVLDRDHHAVIHGARGSGKTSLVRVFSDYADQCGAVMVYMACEERSSFAELLRPYLKFIPPSCVPMGEEQAFQDEVAALEEDFGPRALVQLLSRLHDCQLILILDEFDRVTNRAVQSEVATFMKLLSDALVPVQLAIVGIARSVTDVISCHPSLRRHLSAIPIGRIAAEDVRTLIDQGAQSCGLAFDEDSRSLISSLSCGSPYHIRLFCNYAGLKAVKSDAQGVDATIAIAGILDATDNWARLNEEDHSLFIRLVRADQPVRDALAAVARMAAQEDAIDIARLERQAGEAAGDALHLLADALMPDGGEEGRLTFKDSIAPQFLLVLLAEADAALQSRPEATRPLALSRPHQGPRMGGAVA</sequence>
<feature type="domain" description="AAA+ ATPase" evidence="2">
    <location>
        <begin position="140"/>
        <end position="307"/>
    </location>
</feature>
<evidence type="ECO:0000313" key="4">
    <source>
        <dbReference type="Proteomes" id="UP000244162"/>
    </source>
</evidence>
<dbReference type="Pfam" id="PF20703">
    <property type="entry name" value="nSTAND1"/>
    <property type="match status" value="1"/>
</dbReference>
<accession>A0A2T5FYZ3</accession>
<dbReference type="OrthoDB" id="7209686at2"/>
<dbReference type="Gene3D" id="3.40.50.300">
    <property type="entry name" value="P-loop containing nucleotide triphosphate hydrolases"/>
    <property type="match status" value="1"/>
</dbReference>
<dbReference type="SMART" id="SM00382">
    <property type="entry name" value="AAA"/>
    <property type="match status" value="1"/>
</dbReference>
<feature type="region of interest" description="Disordered" evidence="1">
    <location>
        <begin position="475"/>
        <end position="495"/>
    </location>
</feature>
<proteinExistence type="predicted"/>
<dbReference type="SUPFAM" id="SSF52540">
    <property type="entry name" value="P-loop containing nucleoside triphosphate hydrolases"/>
    <property type="match status" value="1"/>
</dbReference>
<dbReference type="PANTHER" id="PTHR34301">
    <property type="entry name" value="DNA-BINDING PROTEIN-RELATED"/>
    <property type="match status" value="1"/>
</dbReference>
<dbReference type="InterPro" id="IPR003593">
    <property type="entry name" value="AAA+_ATPase"/>
</dbReference>
<feature type="region of interest" description="Disordered" evidence="1">
    <location>
        <begin position="66"/>
        <end position="101"/>
    </location>
</feature>
<gene>
    <name evidence="3" type="ORF">CLG96_07650</name>
</gene>
<evidence type="ECO:0000259" key="2">
    <source>
        <dbReference type="SMART" id="SM00382"/>
    </source>
</evidence>
<keyword evidence="4" id="KW-1185">Reference proteome</keyword>
<protein>
    <submittedName>
        <fullName evidence="3">ATPase</fullName>
    </submittedName>
</protein>
<dbReference type="Proteomes" id="UP000244162">
    <property type="component" value="Unassembled WGS sequence"/>
</dbReference>
<reference evidence="3 4" key="1">
    <citation type="submission" date="2017-09" db="EMBL/GenBank/DDBJ databases">
        <title>Sphingomonas panjinensis sp.nov., isolated from oil-contaminated soil.</title>
        <authorList>
            <person name="Wang L."/>
            <person name="Chen L."/>
        </authorList>
    </citation>
    <scope>NUCLEOTIDE SEQUENCE [LARGE SCALE GENOMIC DNA]</scope>
    <source>
        <strain evidence="3 4">FW-11</strain>
    </source>
</reference>
<comment type="caution">
    <text evidence="3">The sequence shown here is derived from an EMBL/GenBank/DDBJ whole genome shotgun (WGS) entry which is preliminary data.</text>
</comment>
<dbReference type="InterPro" id="IPR049052">
    <property type="entry name" value="nSTAND1"/>
</dbReference>
<name>A0A2T5FYZ3_9SPHN</name>
<evidence type="ECO:0000256" key="1">
    <source>
        <dbReference type="SAM" id="MobiDB-lite"/>
    </source>
</evidence>
<dbReference type="EMBL" id="NWBU01000006">
    <property type="protein sequence ID" value="PTQ11793.1"/>
    <property type="molecule type" value="Genomic_DNA"/>
</dbReference>